<dbReference type="GO" id="GO:0019693">
    <property type="term" value="P:ribose phosphate metabolic process"/>
    <property type="evidence" value="ECO:0007669"/>
    <property type="project" value="TreeGrafter"/>
</dbReference>
<feature type="domain" description="Nudix hydrolase" evidence="3">
    <location>
        <begin position="118"/>
        <end position="251"/>
    </location>
</feature>
<dbReference type="CDD" id="cd03424">
    <property type="entry name" value="NUDIX_ADPRase_Nudt5_UGPPase_Nudt14"/>
    <property type="match status" value="1"/>
</dbReference>
<reference evidence="4 5" key="2">
    <citation type="submission" date="2020-04" db="EMBL/GenBank/DDBJ databases">
        <title>Genome sequencing and assembly of multiple isolates from the Colletotrichum gloeosporioides species complex.</title>
        <authorList>
            <person name="Gan P."/>
            <person name="Shirasu K."/>
        </authorList>
    </citation>
    <scope>NUCLEOTIDE SEQUENCE [LARGE SCALE GENOMIC DNA]</scope>
    <source>
        <strain evidence="4 5">Nara gc5</strain>
    </source>
</reference>
<dbReference type="GO" id="GO:0006753">
    <property type="term" value="P:nucleoside phosphate metabolic process"/>
    <property type="evidence" value="ECO:0007669"/>
    <property type="project" value="TreeGrafter"/>
</dbReference>
<dbReference type="EMBL" id="ANPB02000006">
    <property type="protein sequence ID" value="KAF4481382.1"/>
    <property type="molecule type" value="Genomic_DNA"/>
</dbReference>
<evidence type="ECO:0000313" key="5">
    <source>
        <dbReference type="Proteomes" id="UP000011096"/>
    </source>
</evidence>
<dbReference type="FunFam" id="3.90.79.10:FF:000068">
    <property type="entry name" value="NUDIX family hydrolase, putative"/>
    <property type="match status" value="1"/>
</dbReference>
<dbReference type="InterPro" id="IPR015797">
    <property type="entry name" value="NUDIX_hydrolase-like_dom_sf"/>
</dbReference>
<keyword evidence="2 4" id="KW-0378">Hydrolase</keyword>
<dbReference type="InParanoid" id="A0A7J6IYV5"/>
<protein>
    <submittedName>
        <fullName evidence="4">Nudix hydrolase 14</fullName>
    </submittedName>
</protein>
<sequence length="272" mass="29467">MSAITLKDHDIQVKLPEGLSESQLLSFRPFNNWLSRLTTSLTLQSKTASHPFHADPYALRSITVQTYDIFGSSRVGFLKLTADVSNAAGETLPASVFLRGPSVAMLLMLVPDDAPDERYAVLTVQPRVPAGSLSFVELPAGMVDDSGSFAGAAAKELKEECGIEIHEGELTCLSELAGAGRATEGEEEGLAEAMFPSAGGCDEFITIYSHERRVSRGQLKEWSGKLTGLREEGEKITLRIVPMGELWREGARDAKCLAAVALWEGLRREGKV</sequence>
<reference evidence="4 5" key="1">
    <citation type="submission" date="2012-08" db="EMBL/GenBank/DDBJ databases">
        <authorList>
            <person name="Gan P.H.P."/>
            <person name="Ikeda K."/>
            <person name="Irieda H."/>
            <person name="Narusaka M."/>
            <person name="O'Connell R.J."/>
            <person name="Narusaka Y."/>
            <person name="Takano Y."/>
            <person name="Kubo Y."/>
            <person name="Shirasu K."/>
        </authorList>
    </citation>
    <scope>NUCLEOTIDE SEQUENCE [LARGE SCALE GENOMIC DNA]</scope>
    <source>
        <strain evidence="4 5">Nara gc5</strain>
    </source>
</reference>
<dbReference type="AlphaFoldDB" id="A0A7J6IYV5"/>
<keyword evidence="5" id="KW-1185">Reference proteome</keyword>
<evidence type="ECO:0000259" key="3">
    <source>
        <dbReference type="Pfam" id="PF00293"/>
    </source>
</evidence>
<comment type="caution">
    <text evidence="4">The sequence shown here is derived from an EMBL/GenBank/DDBJ whole genome shotgun (WGS) entry which is preliminary data.</text>
</comment>
<evidence type="ECO:0000256" key="2">
    <source>
        <dbReference type="ARBA" id="ARBA00022801"/>
    </source>
</evidence>
<organism evidence="4 5">
    <name type="scientific">Colletotrichum fructicola (strain Nara gc5)</name>
    <name type="common">Anthracnose fungus</name>
    <name type="synonym">Colletotrichum gloeosporioides (strain Nara gc5)</name>
    <dbReference type="NCBI Taxonomy" id="1213859"/>
    <lineage>
        <taxon>Eukaryota</taxon>
        <taxon>Fungi</taxon>
        <taxon>Dikarya</taxon>
        <taxon>Ascomycota</taxon>
        <taxon>Pezizomycotina</taxon>
        <taxon>Sordariomycetes</taxon>
        <taxon>Hypocreomycetidae</taxon>
        <taxon>Glomerellales</taxon>
        <taxon>Glomerellaceae</taxon>
        <taxon>Colletotrichum</taxon>
        <taxon>Colletotrichum gloeosporioides species complex</taxon>
    </lineage>
</organism>
<evidence type="ECO:0000313" key="4">
    <source>
        <dbReference type="EMBL" id="KAF4481382.1"/>
    </source>
</evidence>
<proteinExistence type="predicted"/>
<dbReference type="Gene3D" id="3.90.79.10">
    <property type="entry name" value="Nucleoside Triphosphate Pyrophosphohydrolase"/>
    <property type="match status" value="1"/>
</dbReference>
<name>A0A7J6IYV5_COLFN</name>
<comment type="cofactor">
    <cofactor evidence="1">
        <name>Mg(2+)</name>
        <dbReference type="ChEBI" id="CHEBI:18420"/>
    </cofactor>
</comment>
<dbReference type="Pfam" id="PF00293">
    <property type="entry name" value="NUDIX"/>
    <property type="match status" value="1"/>
</dbReference>
<dbReference type="Proteomes" id="UP000011096">
    <property type="component" value="Unassembled WGS sequence"/>
</dbReference>
<evidence type="ECO:0000256" key="1">
    <source>
        <dbReference type="ARBA" id="ARBA00001946"/>
    </source>
</evidence>
<dbReference type="OrthoDB" id="10249920at2759"/>
<dbReference type="InterPro" id="IPR000086">
    <property type="entry name" value="NUDIX_hydrolase_dom"/>
</dbReference>
<dbReference type="PANTHER" id="PTHR11839:SF18">
    <property type="entry name" value="NUDIX HYDROLASE DOMAIN-CONTAINING PROTEIN"/>
    <property type="match status" value="1"/>
</dbReference>
<dbReference type="GO" id="GO:0080042">
    <property type="term" value="F:ADP-glucose pyrophosphohydrolase activity"/>
    <property type="evidence" value="ECO:0007669"/>
    <property type="project" value="TreeGrafter"/>
</dbReference>
<dbReference type="SUPFAM" id="SSF55811">
    <property type="entry name" value="Nudix"/>
    <property type="match status" value="1"/>
</dbReference>
<accession>A0A7J6IYV5</accession>
<dbReference type="RefSeq" id="XP_031892591.1">
    <property type="nucleotide sequence ID" value="XM_032021344.1"/>
</dbReference>
<dbReference type="GO" id="GO:0080041">
    <property type="term" value="F:ADP-ribose pyrophosphohydrolase activity"/>
    <property type="evidence" value="ECO:0007669"/>
    <property type="project" value="TreeGrafter"/>
</dbReference>
<dbReference type="PANTHER" id="PTHR11839">
    <property type="entry name" value="UDP/ADP-SUGAR PYROPHOSPHATASE"/>
    <property type="match status" value="1"/>
</dbReference>
<dbReference type="GeneID" id="43605548"/>
<gene>
    <name evidence="4" type="ORF">CGGC5_v010807</name>
</gene>